<dbReference type="SUPFAM" id="SSF46785">
    <property type="entry name" value="Winged helix' DNA-binding domain"/>
    <property type="match status" value="1"/>
</dbReference>
<protein>
    <recommendedName>
        <fullName evidence="3">MarR family transcriptional regulator</fullName>
    </recommendedName>
</protein>
<dbReference type="STRING" id="1716141.STSP_36800"/>
<dbReference type="Gene3D" id="1.10.10.10">
    <property type="entry name" value="Winged helix-like DNA-binding domain superfamily/Winged helix DNA-binding domain"/>
    <property type="match status" value="1"/>
</dbReference>
<proteinExistence type="predicted"/>
<dbReference type="AlphaFoldDB" id="A0A177HQ63"/>
<dbReference type="EMBL" id="LOHS01000084">
    <property type="protein sequence ID" value="OAH13033.1"/>
    <property type="molecule type" value="Genomic_DNA"/>
</dbReference>
<dbReference type="InterPro" id="IPR036388">
    <property type="entry name" value="WH-like_DNA-bd_sf"/>
</dbReference>
<accession>A0A177HQ63</accession>
<evidence type="ECO:0000313" key="2">
    <source>
        <dbReference type="Proteomes" id="UP000077381"/>
    </source>
</evidence>
<evidence type="ECO:0008006" key="3">
    <source>
        <dbReference type="Google" id="ProtNLM"/>
    </source>
</evidence>
<name>A0A177HQ63_9ACTN</name>
<dbReference type="OrthoDB" id="4550567at2"/>
<dbReference type="Proteomes" id="UP000077381">
    <property type="component" value="Unassembled WGS sequence"/>
</dbReference>
<reference evidence="1 2" key="1">
    <citation type="submission" date="2015-12" db="EMBL/GenBank/DDBJ databases">
        <title>Genome sequence of Streptomyces sp. G25.</title>
        <authorList>
            <person name="Poehlein A."/>
            <person name="Roettig A."/>
            <person name="Hiessl S."/>
            <person name="Hauschild P."/>
            <person name="Schauer J."/>
            <person name="Madkour M.H."/>
            <person name="Al-Ansari A.M."/>
            <person name="Almakishah N.H."/>
            <person name="Steinbuechel A."/>
            <person name="Daniel R."/>
        </authorList>
    </citation>
    <scope>NUCLEOTIDE SEQUENCE [LARGE SCALE GENOMIC DNA]</scope>
    <source>
        <strain evidence="2">G25(2015)</strain>
    </source>
</reference>
<comment type="caution">
    <text evidence="1">The sequence shown here is derived from an EMBL/GenBank/DDBJ whole genome shotgun (WGS) entry which is preliminary data.</text>
</comment>
<keyword evidence="2" id="KW-1185">Reference proteome</keyword>
<evidence type="ECO:0000313" key="1">
    <source>
        <dbReference type="EMBL" id="OAH13033.1"/>
    </source>
</evidence>
<gene>
    <name evidence="1" type="ORF">STSP_36800</name>
</gene>
<organism evidence="1 2">
    <name type="scientific">Streptomyces jeddahensis</name>
    <dbReference type="NCBI Taxonomy" id="1716141"/>
    <lineage>
        <taxon>Bacteria</taxon>
        <taxon>Bacillati</taxon>
        <taxon>Actinomycetota</taxon>
        <taxon>Actinomycetes</taxon>
        <taxon>Kitasatosporales</taxon>
        <taxon>Streptomycetaceae</taxon>
        <taxon>Streptomyces</taxon>
    </lineage>
</organism>
<dbReference type="RefSeq" id="WP_067278855.1">
    <property type="nucleotide sequence ID" value="NZ_LOHS01000084.1"/>
</dbReference>
<dbReference type="InterPro" id="IPR036390">
    <property type="entry name" value="WH_DNA-bd_sf"/>
</dbReference>
<sequence length="153" mass="16817">MEFTDAELLTQPMGYWTGAANQAIVGHINASLHQLGIAQRHWWSLYRVSESEHGLTREDVAKKIVEVRPYVDASVVGSAIDDLLERGWLEADFDGRLTLTGAGSTALVQIRDDVIPGALARVREGVSDEEFVLTIKVLRRMIGNVGGNTDFVP</sequence>
<dbReference type="PATRIC" id="fig|1716141.3.peg.3865"/>